<dbReference type="PANTHER" id="PTHR12112:SF39">
    <property type="entry name" value="EG:152A3.5 PROTEIN (FBGN0003116_PN PROTEIN)"/>
    <property type="match status" value="1"/>
</dbReference>
<name>A0AAV1LA47_9NEOP</name>
<evidence type="ECO:0000256" key="4">
    <source>
        <dbReference type="ARBA" id="ARBA00022801"/>
    </source>
</evidence>
<evidence type="ECO:0000256" key="3">
    <source>
        <dbReference type="ARBA" id="ARBA00022723"/>
    </source>
</evidence>
<dbReference type="AlphaFoldDB" id="A0AAV1LA47"/>
<evidence type="ECO:0000259" key="6">
    <source>
        <dbReference type="SMART" id="SM01131"/>
    </source>
</evidence>
<comment type="similarity">
    <text evidence="2">Belongs to the PPase class C family. Prune subfamily.</text>
</comment>
<dbReference type="InterPro" id="IPR001667">
    <property type="entry name" value="DDH_dom"/>
</dbReference>
<dbReference type="Proteomes" id="UP001314205">
    <property type="component" value="Unassembled WGS sequence"/>
</dbReference>
<evidence type="ECO:0000313" key="7">
    <source>
        <dbReference type="EMBL" id="CAK1592116.1"/>
    </source>
</evidence>
<evidence type="ECO:0000256" key="2">
    <source>
        <dbReference type="ARBA" id="ARBA00010331"/>
    </source>
</evidence>
<dbReference type="GO" id="GO:0005737">
    <property type="term" value="C:cytoplasm"/>
    <property type="evidence" value="ECO:0007669"/>
    <property type="project" value="InterPro"/>
</dbReference>
<evidence type="ECO:0000313" key="8">
    <source>
        <dbReference type="Proteomes" id="UP001314205"/>
    </source>
</evidence>
<dbReference type="PANTHER" id="PTHR12112">
    <property type="entry name" value="BNIP - RELATED"/>
    <property type="match status" value="1"/>
</dbReference>
<gene>
    <name evidence="7" type="ORF">PARMNEM_LOCUS12160</name>
</gene>
<keyword evidence="4" id="KW-0378">Hydrolase</keyword>
<dbReference type="GO" id="GO:0004309">
    <property type="term" value="F:exopolyphosphatase activity"/>
    <property type="evidence" value="ECO:0007669"/>
    <property type="project" value="TreeGrafter"/>
</dbReference>
<protein>
    <recommendedName>
        <fullName evidence="6">DHHA2 domain-containing protein</fullName>
    </recommendedName>
</protein>
<dbReference type="InterPro" id="IPR038222">
    <property type="entry name" value="DHHA2_dom_sf"/>
</dbReference>
<comment type="cofactor">
    <cofactor evidence="1">
        <name>Mn(2+)</name>
        <dbReference type="ChEBI" id="CHEBI:29035"/>
    </cofactor>
</comment>
<dbReference type="EMBL" id="CAVLGL010000087">
    <property type="protein sequence ID" value="CAK1592116.1"/>
    <property type="molecule type" value="Genomic_DNA"/>
</dbReference>
<dbReference type="SUPFAM" id="SSF64182">
    <property type="entry name" value="DHH phosphoesterases"/>
    <property type="match status" value="1"/>
</dbReference>
<evidence type="ECO:0000256" key="1">
    <source>
        <dbReference type="ARBA" id="ARBA00001936"/>
    </source>
</evidence>
<proteinExistence type="inferred from homology"/>
<dbReference type="Pfam" id="PF02833">
    <property type="entry name" value="DHHA2"/>
    <property type="match status" value="1"/>
</dbReference>
<comment type="caution">
    <text evidence="7">The sequence shown here is derived from an EMBL/GenBank/DDBJ whole genome shotgun (WGS) entry which is preliminary data.</text>
</comment>
<dbReference type="InterPro" id="IPR038763">
    <property type="entry name" value="DHH_sf"/>
</dbReference>
<accession>A0AAV1LA47</accession>
<dbReference type="Gene3D" id="3.10.310.20">
    <property type="entry name" value="DHHA2 domain"/>
    <property type="match status" value="1"/>
</dbReference>
<keyword evidence="8" id="KW-1185">Reference proteome</keyword>
<reference evidence="7 8" key="1">
    <citation type="submission" date="2023-11" db="EMBL/GenBank/DDBJ databases">
        <authorList>
            <person name="Hedman E."/>
            <person name="Englund M."/>
            <person name="Stromberg M."/>
            <person name="Nyberg Akerstrom W."/>
            <person name="Nylinder S."/>
            <person name="Jareborg N."/>
            <person name="Kallberg Y."/>
            <person name="Kronander E."/>
        </authorList>
    </citation>
    <scope>NUCLEOTIDE SEQUENCE [LARGE SCALE GENOMIC DNA]</scope>
</reference>
<feature type="domain" description="DHHA2" evidence="6">
    <location>
        <begin position="249"/>
        <end position="390"/>
    </location>
</feature>
<evidence type="ECO:0000256" key="5">
    <source>
        <dbReference type="ARBA" id="ARBA00023211"/>
    </source>
</evidence>
<keyword evidence="5" id="KW-0464">Manganese</keyword>
<dbReference type="Pfam" id="PF01368">
    <property type="entry name" value="DHH"/>
    <property type="match status" value="1"/>
</dbReference>
<dbReference type="InterPro" id="IPR004097">
    <property type="entry name" value="DHHA2"/>
</dbReference>
<sequence>MEEFLKRTTNKLKSSNYSELTIVLGNESCDLDSAVTALVYAMFLSWQYDQIKCKVCTKSHRDESMYKESIFVPVLDVDREDFSLKTEVEYCLKDHGIRVDSLVFRNDIDIRNLLASSTKTNIILVDHHILSKKYDFLAPYVTEIIDHRPIDRKEWNYKEDTRSMIETVGSCATLVAQRMKDLSALIEKSFDFFTTYPSCTSLLHCAIILDTVNFSKELNKGTLHDIEIAEFLESILKLEDREGVRKSKMLRLVDARSDVSSLTASQLMRKDVKIVGDVLVPSFPILVKEFLKNPGALQAANEALQRFNCSVVLLLGMTLSPALQRDVAVYGPGVSEKANKLAKYLQDWSSPSFQLSPEDPGAGCDGCLYYSQSYLVATRKQYIPVVGDFLQNYME</sequence>
<organism evidence="7 8">
    <name type="scientific">Parnassius mnemosyne</name>
    <name type="common">clouded apollo</name>
    <dbReference type="NCBI Taxonomy" id="213953"/>
    <lineage>
        <taxon>Eukaryota</taxon>
        <taxon>Metazoa</taxon>
        <taxon>Ecdysozoa</taxon>
        <taxon>Arthropoda</taxon>
        <taxon>Hexapoda</taxon>
        <taxon>Insecta</taxon>
        <taxon>Pterygota</taxon>
        <taxon>Neoptera</taxon>
        <taxon>Endopterygota</taxon>
        <taxon>Lepidoptera</taxon>
        <taxon>Glossata</taxon>
        <taxon>Ditrysia</taxon>
        <taxon>Papilionoidea</taxon>
        <taxon>Papilionidae</taxon>
        <taxon>Parnassiinae</taxon>
        <taxon>Parnassini</taxon>
        <taxon>Parnassius</taxon>
        <taxon>Driopa</taxon>
    </lineage>
</organism>
<dbReference type="SMART" id="SM01131">
    <property type="entry name" value="DHHA2"/>
    <property type="match status" value="1"/>
</dbReference>
<dbReference type="Gene3D" id="3.90.1640.10">
    <property type="entry name" value="inorganic pyrophosphatase (n-terminal core)"/>
    <property type="match status" value="1"/>
</dbReference>
<keyword evidence="3" id="KW-0479">Metal-binding</keyword>